<proteinExistence type="inferred from homology"/>
<dbReference type="AlphaFoldDB" id="A0AA36MBI8"/>
<dbReference type="GO" id="GO:0005634">
    <property type="term" value="C:nucleus"/>
    <property type="evidence" value="ECO:0007669"/>
    <property type="project" value="InterPro"/>
</dbReference>
<sequence length="1279" mass="142369">MAQIAILEILDTQPIQKLLQISIEALNFSRIATMPIFVLPRVHSAQDQILNAAVALRFLARVTDDVIVHFVACGHLNLRHDRQSFTLYAELMASIIRDTSEYSRHERDAYQRNGKRSADSDSSSSSASSESEHERKRMRLQNGSSDTTISPPFSDPSHGFPSESAKQLYEPTIIPPYSAGGMPINMPLTVCPPPPPPPKSIRMNRPRGPRTPPMPPCEEDVPPPPAIPPPIGPIPAAATYPPQVPVVAPAAYAAPPVMSYPFFPPPMFFPGCPPIPPMPPMMAQCSTLVQPAMAPPTAQVKLTISDVPSQRSHKKEVPMNEERRLEIERKIEEQIRKEQERRRQLELKKEREKSEQEHNPKQGTALASSASNTSDLDAVTNIAIPQSPTPSSTPTTNSKRPRTPNEPLPSNRSERPTSRWDISPAQSKCTDEAGPANLEKSGAVAANFGEKSGNANDQVKVLPKGFLASDPILVDLSNSHVKAAKSSPRKRVERTKESLKSAKESAVDEVQFSTSLKREPSPSTPAPSELERPCELPVKLEIEQTTLDQDVDPMSVRDTIKVEPKTEESEGCLHAARESVVFEKDVPMEVDSDSENGASVAFSAVSNSENIRNTPVMEINTKESNAHEEEAGSQLYHEKVEGTSTDDLCSGVEIGGAATRRETVRDVGNSSKEEISQYSDTVNSEVPRMENVIVFESWERKEKTVETEMDVRNSSALPLKNLQRSSSTTATTPSGVAGEQHSGKEESNQERTKPQPVSSSSVKLTPSKESRAQAHTRTPKKESASERPSTSSSPISSAIKRPKLKNETPEKQHSKTLSPQRDSSMASTSRNVEGTKKHHHKIKDEKTVTGKTEDSQLHSIQPSTSALHVNGNSSAVQNSNAESRVTESGVKCKVENGHSHSESKESKHDRKDKLPRISNKFRKFVVVDTHPNGGASILRTDWNNIRKHFDAEERIEFAKQFIRLGLAESNGVPVFVIGILENAASYLADVFQYMHEKHPHLPVKVGSLTNKQLVETMPFNVYYKQVMETCHHGTFRAGPMHSLSMVGAKQEECGDYFADLLAELEKSPILHPIMPWGEWSALQLDTITECDDGPIFWVRPGEQLIRTDDVKDERESKRKKSTPTGRGHSHAIRHYERRELLFEDRTPCHADHVGDGLERKTTAAVGILQSIRNTNEKPSRKAVKDVVCFHAADFERIVETLQLDLYEPPMSQCVQWVEEAKLNQLRREGVRYSKFHLHHNDIYFLPRKIVHQFRTISACSSIAWHVRLQQYYMEEEAPE</sequence>
<evidence type="ECO:0000313" key="4">
    <source>
        <dbReference type="Proteomes" id="UP001176961"/>
    </source>
</evidence>
<feature type="compositionally biased region" description="Basic and acidic residues" evidence="2">
    <location>
        <begin position="343"/>
        <end position="360"/>
    </location>
</feature>
<evidence type="ECO:0000313" key="3">
    <source>
        <dbReference type="EMBL" id="CAJ0604475.1"/>
    </source>
</evidence>
<feature type="compositionally biased region" description="Basic and acidic residues" evidence="2">
    <location>
        <begin position="741"/>
        <end position="753"/>
    </location>
</feature>
<feature type="compositionally biased region" description="Basic and acidic residues" evidence="2">
    <location>
        <begin position="842"/>
        <end position="856"/>
    </location>
</feature>
<comment type="similarity">
    <text evidence="1">Belongs to the round spermatid basic protein 1 family.</text>
</comment>
<name>A0AA36MBI8_CYLNA</name>
<feature type="compositionally biased region" description="Basic and acidic residues" evidence="2">
    <location>
        <begin position="659"/>
        <end position="675"/>
    </location>
</feature>
<feature type="region of interest" description="Disordered" evidence="2">
    <location>
        <begin position="482"/>
        <end position="534"/>
    </location>
</feature>
<feature type="compositionally biased region" description="Polar residues" evidence="2">
    <location>
        <begin position="815"/>
        <end position="832"/>
    </location>
</feature>
<feature type="compositionally biased region" description="Polar residues" evidence="2">
    <location>
        <begin position="712"/>
        <end position="734"/>
    </location>
</feature>
<feature type="region of interest" description="Disordered" evidence="2">
    <location>
        <begin position="343"/>
        <end position="438"/>
    </location>
</feature>
<dbReference type="PANTHER" id="PTHR13354:SF11">
    <property type="entry name" value="LYSINE-SPECIFIC DEMETHYLASE 9"/>
    <property type="match status" value="1"/>
</dbReference>
<reference evidence="3" key="1">
    <citation type="submission" date="2023-07" db="EMBL/GenBank/DDBJ databases">
        <authorList>
            <consortium name="CYATHOMIX"/>
        </authorList>
    </citation>
    <scope>NUCLEOTIDE SEQUENCE</scope>
    <source>
        <strain evidence="3">N/A</strain>
    </source>
</reference>
<feature type="compositionally biased region" description="Low complexity" evidence="2">
    <location>
        <begin position="389"/>
        <end position="398"/>
    </location>
</feature>
<feature type="compositionally biased region" description="Polar residues" evidence="2">
    <location>
        <begin position="141"/>
        <end position="151"/>
    </location>
</feature>
<gene>
    <name evidence="3" type="ORF">CYNAS_LOCUS16458</name>
</gene>
<feature type="compositionally biased region" description="Low complexity" evidence="2">
    <location>
        <begin position="120"/>
        <end position="129"/>
    </location>
</feature>
<evidence type="ECO:0000256" key="2">
    <source>
        <dbReference type="SAM" id="MobiDB-lite"/>
    </source>
</evidence>
<keyword evidence="4" id="KW-1185">Reference proteome</keyword>
<evidence type="ECO:0008006" key="5">
    <source>
        <dbReference type="Google" id="ProtNLM"/>
    </source>
</evidence>
<dbReference type="EMBL" id="CATQJL010000305">
    <property type="protein sequence ID" value="CAJ0604475.1"/>
    <property type="molecule type" value="Genomic_DNA"/>
</dbReference>
<evidence type="ECO:0000256" key="1">
    <source>
        <dbReference type="ARBA" id="ARBA00010560"/>
    </source>
</evidence>
<dbReference type="PANTHER" id="PTHR13354">
    <property type="entry name" value="ROUND SPERMATID BASIC PROTEIN 1"/>
    <property type="match status" value="1"/>
</dbReference>
<feature type="compositionally biased region" description="Polar residues" evidence="2">
    <location>
        <begin position="361"/>
        <end position="375"/>
    </location>
</feature>
<feature type="compositionally biased region" description="Low complexity" evidence="2">
    <location>
        <begin position="786"/>
        <end position="799"/>
    </location>
</feature>
<dbReference type="Proteomes" id="UP001176961">
    <property type="component" value="Unassembled WGS sequence"/>
</dbReference>
<feature type="region of interest" description="Disordered" evidence="2">
    <location>
        <begin position="701"/>
        <end position="914"/>
    </location>
</feature>
<feature type="compositionally biased region" description="Polar residues" evidence="2">
    <location>
        <begin position="857"/>
        <end position="883"/>
    </location>
</feature>
<feature type="compositionally biased region" description="Basic and acidic residues" evidence="2">
    <location>
        <begin position="890"/>
        <end position="914"/>
    </location>
</feature>
<feature type="compositionally biased region" description="Polar residues" evidence="2">
    <location>
        <begin position="755"/>
        <end position="764"/>
    </location>
</feature>
<organism evidence="3 4">
    <name type="scientific">Cylicocyclus nassatus</name>
    <name type="common">Nematode worm</name>
    <dbReference type="NCBI Taxonomy" id="53992"/>
    <lineage>
        <taxon>Eukaryota</taxon>
        <taxon>Metazoa</taxon>
        <taxon>Ecdysozoa</taxon>
        <taxon>Nematoda</taxon>
        <taxon>Chromadorea</taxon>
        <taxon>Rhabditida</taxon>
        <taxon>Rhabditina</taxon>
        <taxon>Rhabditomorpha</taxon>
        <taxon>Strongyloidea</taxon>
        <taxon>Strongylidae</taxon>
        <taxon>Cylicocyclus</taxon>
    </lineage>
</organism>
<comment type="caution">
    <text evidence="3">The sequence shown here is derived from an EMBL/GenBank/DDBJ whole genome shotgun (WGS) entry which is preliminary data.</text>
</comment>
<feature type="region of interest" description="Disordered" evidence="2">
    <location>
        <begin position="657"/>
        <end position="682"/>
    </location>
</feature>
<protein>
    <recommendedName>
        <fullName evidence="5">Round spermatid basic protein 1-like protein</fullName>
    </recommendedName>
</protein>
<feature type="compositionally biased region" description="Basic and acidic residues" evidence="2">
    <location>
        <begin position="701"/>
        <end position="711"/>
    </location>
</feature>
<feature type="region of interest" description="Disordered" evidence="2">
    <location>
        <begin position="1108"/>
        <end position="1131"/>
    </location>
</feature>
<feature type="region of interest" description="Disordered" evidence="2">
    <location>
        <begin position="303"/>
        <end position="322"/>
    </location>
</feature>
<feature type="compositionally biased region" description="Basic residues" evidence="2">
    <location>
        <begin position="1117"/>
        <end position="1131"/>
    </location>
</feature>
<feature type="region of interest" description="Disordered" evidence="2">
    <location>
        <begin position="103"/>
        <end position="166"/>
    </location>
</feature>
<feature type="compositionally biased region" description="Basic and acidic residues" evidence="2">
    <location>
        <begin position="494"/>
        <end position="506"/>
    </location>
</feature>
<accession>A0AA36MBI8</accession>
<dbReference type="InterPro" id="IPR026306">
    <property type="entry name" value="RSBN1/Dpy-2/CEP530"/>
</dbReference>
<feature type="compositionally biased region" description="Basic and acidic residues" evidence="2">
    <location>
        <begin position="804"/>
        <end position="813"/>
    </location>
</feature>